<evidence type="ECO:0000256" key="1">
    <source>
        <dbReference type="ARBA" id="ARBA00007179"/>
    </source>
</evidence>
<dbReference type="EMBL" id="JAEFBJ010000008">
    <property type="protein sequence ID" value="KAG7584569.1"/>
    <property type="molecule type" value="Genomic_DNA"/>
</dbReference>
<gene>
    <name evidence="5" type="ORF">ISN44_As08g040120</name>
</gene>
<dbReference type="GO" id="GO:0046872">
    <property type="term" value="F:metal ion binding"/>
    <property type="evidence" value="ECO:0007669"/>
    <property type="project" value="UniProtKB-KW"/>
</dbReference>
<dbReference type="OrthoDB" id="10257263at2759"/>
<dbReference type="InterPro" id="IPR007822">
    <property type="entry name" value="LANC-like"/>
</dbReference>
<feature type="binding site" evidence="4">
    <location>
        <position position="278"/>
    </location>
    <ligand>
        <name>Zn(2+)</name>
        <dbReference type="ChEBI" id="CHEBI:29105"/>
    </ligand>
</feature>
<reference evidence="5 6" key="1">
    <citation type="submission" date="2020-12" db="EMBL/GenBank/DDBJ databases">
        <title>Concerted genomic and epigenomic changes stabilize Arabidopsis allopolyploids.</title>
        <authorList>
            <person name="Chen Z."/>
        </authorList>
    </citation>
    <scope>NUCLEOTIDE SEQUENCE [LARGE SCALE GENOMIC DNA]</scope>
    <source>
        <strain evidence="5">As9502</strain>
        <tissue evidence="5">Leaf</tissue>
    </source>
</reference>
<comment type="caution">
    <text evidence="5">The sequence shown here is derived from an EMBL/GenBank/DDBJ whole genome shotgun (WGS) entry which is preliminary data.</text>
</comment>
<keyword evidence="6" id="KW-1185">Reference proteome</keyword>
<evidence type="ECO:0000256" key="3">
    <source>
        <dbReference type="ARBA" id="ARBA00022833"/>
    </source>
</evidence>
<evidence type="ECO:0000256" key="2">
    <source>
        <dbReference type="ARBA" id="ARBA00022723"/>
    </source>
</evidence>
<keyword evidence="2 4" id="KW-0479">Metal-binding</keyword>
<proteinExistence type="inferred from homology"/>
<dbReference type="Proteomes" id="UP000694251">
    <property type="component" value="Chromosome 8"/>
</dbReference>
<protein>
    <submittedName>
        <fullName evidence="5">Lanthionine synthetase C-like</fullName>
    </submittedName>
</protein>
<feature type="binding site" evidence="4">
    <location>
        <position position="324"/>
    </location>
    <ligand>
        <name>Zn(2+)</name>
        <dbReference type="ChEBI" id="CHEBI:29105"/>
    </ligand>
</feature>
<evidence type="ECO:0000313" key="6">
    <source>
        <dbReference type="Proteomes" id="UP000694251"/>
    </source>
</evidence>
<dbReference type="PANTHER" id="PTHR12736:SF22">
    <property type="entry name" value="LANC-LIKE PROTEIN GCL2"/>
    <property type="match status" value="1"/>
</dbReference>
<evidence type="ECO:0000313" key="5">
    <source>
        <dbReference type="EMBL" id="KAG7584569.1"/>
    </source>
</evidence>
<feature type="binding site" evidence="4">
    <location>
        <position position="323"/>
    </location>
    <ligand>
        <name>Zn(2+)</name>
        <dbReference type="ChEBI" id="CHEBI:29105"/>
    </ligand>
</feature>
<organism evidence="5 6">
    <name type="scientific">Arabidopsis suecica</name>
    <name type="common">Swedish thale-cress</name>
    <name type="synonym">Cardaminopsis suecica</name>
    <dbReference type="NCBI Taxonomy" id="45249"/>
    <lineage>
        <taxon>Eukaryota</taxon>
        <taxon>Viridiplantae</taxon>
        <taxon>Streptophyta</taxon>
        <taxon>Embryophyta</taxon>
        <taxon>Tracheophyta</taxon>
        <taxon>Spermatophyta</taxon>
        <taxon>Magnoliopsida</taxon>
        <taxon>eudicotyledons</taxon>
        <taxon>Gunneridae</taxon>
        <taxon>Pentapetalae</taxon>
        <taxon>rosids</taxon>
        <taxon>malvids</taxon>
        <taxon>Brassicales</taxon>
        <taxon>Brassicaceae</taxon>
        <taxon>Camelineae</taxon>
        <taxon>Arabidopsis</taxon>
    </lineage>
</organism>
<dbReference type="GO" id="GO:0031179">
    <property type="term" value="P:peptide modification"/>
    <property type="evidence" value="ECO:0007669"/>
    <property type="project" value="InterPro"/>
</dbReference>
<sequence>MADRFFDNVMPDFVKEKESEYGGDTLRNLLGMPYSSLSQQLKRSALDLKETVVMETWGFSGQTVEDFTLYSGTLGAAFLLFRAYQVTGNANDLSLCLEIVKACDAASASSGDVTFLCGRAGVCGLGAAAAKLSGEEELLNYYLAQFRLIRLSSDLPNELLYGRVGYLWACLFINKYIGKETLSSDTIREVAQEIIKDGRSMAKKGSSPLMFEWYGKRYWGAAHGLAGIMHVLMDVQLKPDEAEDVKGTLKYMIKNRFPSGNYPASEEDRKKDVLVHWCHGAPGIALTLVKAAEVFGEREFLEAGAAAAEVVWNRGLLKRVGICHGISGNAYVFLSLYRATGMSEYLYRAKAFASFLLDRGPKLISKGEMHGGDSPYSLFEGVAGMAYLYLDMVDPSQARFPGYEL</sequence>
<comment type="similarity">
    <text evidence="1">Belongs to the LanC-like protein family.</text>
</comment>
<dbReference type="PANTHER" id="PTHR12736">
    <property type="entry name" value="LANC-LIKE PROTEIN"/>
    <property type="match status" value="1"/>
</dbReference>
<name>A0A8T2BEL9_ARASU</name>
<dbReference type="Pfam" id="PF05147">
    <property type="entry name" value="LANC_like"/>
    <property type="match status" value="1"/>
</dbReference>
<dbReference type="AlphaFoldDB" id="A0A8T2BEL9"/>
<dbReference type="SMART" id="SM01260">
    <property type="entry name" value="LANC_like"/>
    <property type="match status" value="1"/>
</dbReference>
<accession>A0A8T2BEL9</accession>
<dbReference type="CDD" id="cd04794">
    <property type="entry name" value="euk_LANCL"/>
    <property type="match status" value="1"/>
</dbReference>
<dbReference type="FunFam" id="1.50.10.10:FF:000035">
    <property type="entry name" value="LanC-like protein 2"/>
    <property type="match status" value="1"/>
</dbReference>
<evidence type="ECO:0000256" key="4">
    <source>
        <dbReference type="PIRSR" id="PIRSR607822-1"/>
    </source>
</evidence>
<dbReference type="GO" id="GO:0005886">
    <property type="term" value="C:plasma membrane"/>
    <property type="evidence" value="ECO:0007669"/>
    <property type="project" value="TreeGrafter"/>
</dbReference>
<keyword evidence="3 4" id="KW-0862">Zinc</keyword>